<reference evidence="4" key="1">
    <citation type="submission" date="2014-12" db="EMBL/GenBank/DDBJ databases">
        <title>Complete genome sequence of a multi-drug resistant Klebsiella pneumoniae.</title>
        <authorList>
            <person name="Hua X."/>
            <person name="Chen Q."/>
            <person name="Li X."/>
            <person name="Feng Y."/>
            <person name="Ruan Z."/>
            <person name="Yu Y."/>
        </authorList>
    </citation>
    <scope>NUCLEOTIDE SEQUENCE [LARGE SCALE GENOMIC DNA]</scope>
    <source>
        <strain evidence="4">5.12</strain>
    </source>
</reference>
<dbReference type="InterPro" id="IPR028098">
    <property type="entry name" value="Glyco_trans_4-like_N"/>
</dbReference>
<name>A0A6M4MC41_9ALTE</name>
<evidence type="ECO:0000259" key="2">
    <source>
        <dbReference type="Pfam" id="PF13439"/>
    </source>
</evidence>
<evidence type="ECO:0000313" key="3">
    <source>
        <dbReference type="EMBL" id="QJR80587.1"/>
    </source>
</evidence>
<dbReference type="Proteomes" id="UP000219285">
    <property type="component" value="Chromosome"/>
</dbReference>
<keyword evidence="1 3" id="KW-0808">Transferase</keyword>
<feature type="domain" description="Glycosyltransferase subfamily 4-like N-terminal" evidence="2">
    <location>
        <begin position="10"/>
        <end position="179"/>
    </location>
</feature>
<dbReference type="SUPFAM" id="SSF53756">
    <property type="entry name" value="UDP-Glycosyltransferase/glycogen phosphorylase"/>
    <property type="match status" value="1"/>
</dbReference>
<dbReference type="CDD" id="cd03801">
    <property type="entry name" value="GT4_PimA-like"/>
    <property type="match status" value="1"/>
</dbReference>
<dbReference type="OrthoDB" id="9787293at2"/>
<gene>
    <name evidence="3" type="ORF">CA267_007260</name>
</gene>
<dbReference type="EMBL" id="CP052766">
    <property type="protein sequence ID" value="QJR80587.1"/>
    <property type="molecule type" value="Genomic_DNA"/>
</dbReference>
<proteinExistence type="predicted"/>
<dbReference type="AlphaFoldDB" id="A0A6M4MC41"/>
<dbReference type="RefSeq" id="WP_083638280.1">
    <property type="nucleotide sequence ID" value="NZ_CP052766.1"/>
</dbReference>
<organism evidence="3 4">
    <name type="scientific">Alteromonas pelagimontana</name>
    <dbReference type="NCBI Taxonomy" id="1858656"/>
    <lineage>
        <taxon>Bacteria</taxon>
        <taxon>Pseudomonadati</taxon>
        <taxon>Pseudomonadota</taxon>
        <taxon>Gammaproteobacteria</taxon>
        <taxon>Alteromonadales</taxon>
        <taxon>Alteromonadaceae</taxon>
        <taxon>Alteromonas/Salinimonas group</taxon>
        <taxon>Alteromonas</taxon>
    </lineage>
</organism>
<dbReference type="Pfam" id="PF13692">
    <property type="entry name" value="Glyco_trans_1_4"/>
    <property type="match status" value="1"/>
</dbReference>
<evidence type="ECO:0000256" key="1">
    <source>
        <dbReference type="ARBA" id="ARBA00022679"/>
    </source>
</evidence>
<dbReference type="Gene3D" id="3.40.50.2000">
    <property type="entry name" value="Glycogen Phosphorylase B"/>
    <property type="match status" value="2"/>
</dbReference>
<dbReference type="PANTHER" id="PTHR46401:SF2">
    <property type="entry name" value="GLYCOSYLTRANSFERASE WBBK-RELATED"/>
    <property type="match status" value="1"/>
</dbReference>
<protein>
    <submittedName>
        <fullName evidence="3">Glycosyltransferase family 4 protein</fullName>
    </submittedName>
</protein>
<reference evidence="3 4" key="2">
    <citation type="submission" date="2020-04" db="EMBL/GenBank/DDBJ databases">
        <title>Complete genome sequence of Alteromonas pelagimontana 5.12T.</title>
        <authorList>
            <person name="Sinha R.K."/>
            <person name="Krishnan K.P."/>
            <person name="Kurian J.P."/>
        </authorList>
    </citation>
    <scope>NUCLEOTIDE SEQUENCE [LARGE SCALE GENOMIC DNA]</scope>
    <source>
        <strain evidence="3 4">5.12</strain>
    </source>
</reference>
<dbReference type="KEGG" id="apel:CA267_007260"/>
<dbReference type="GO" id="GO:0016757">
    <property type="term" value="F:glycosyltransferase activity"/>
    <property type="evidence" value="ECO:0007669"/>
    <property type="project" value="TreeGrafter"/>
</dbReference>
<evidence type="ECO:0000313" key="4">
    <source>
        <dbReference type="Proteomes" id="UP000219285"/>
    </source>
</evidence>
<keyword evidence="4" id="KW-1185">Reference proteome</keyword>
<dbReference type="GO" id="GO:0009103">
    <property type="term" value="P:lipopolysaccharide biosynthetic process"/>
    <property type="evidence" value="ECO:0007669"/>
    <property type="project" value="TreeGrafter"/>
</dbReference>
<accession>A0A6M4MC41</accession>
<dbReference type="Pfam" id="PF13439">
    <property type="entry name" value="Glyco_transf_4"/>
    <property type="match status" value="1"/>
</dbReference>
<dbReference type="PANTHER" id="PTHR46401">
    <property type="entry name" value="GLYCOSYLTRANSFERASE WBBK-RELATED"/>
    <property type="match status" value="1"/>
</dbReference>
<sequence>MKILMTADTVGGVWTYAISLCRALNQLGVEVGLATMGAPMTEQQRRQSAQLSATTIFESNFRLCWMEDSEQDVNAAAQWLLELQEEYKPDLVHLNDLAHGDLNWHAPVLMVVHSCVYTWWQATLGRDPDEQRWKQYKSMVTASAQSVDTLVAPTYAMLNSFQNVYGSVRRSQIIYNGRDWPALPASDTKPILEEPQNIPSAPYIFAAGRLWDQAKNLALLASISADLSWPVYVAGQSEDPNGGSAEFENVHCLGMLAEDQLAPWLYQSQIYVAPAFYEPFGLAILEAARAGNALVLSDIPSLREVWEDAATYVNPHDAQSLNTALASLTDDPELRRLQAAKAQRRAARYSESAMAQGYYDTYHQMLTSRHSPSKTSFASAGVTL</sequence>